<dbReference type="Proteomes" id="UP000190092">
    <property type="component" value="Unassembled WGS sequence"/>
</dbReference>
<dbReference type="CDD" id="cd03450">
    <property type="entry name" value="NodN"/>
    <property type="match status" value="1"/>
</dbReference>
<dbReference type="InterPro" id="IPR002539">
    <property type="entry name" value="MaoC-like_dom"/>
</dbReference>
<dbReference type="PANTHER" id="PTHR42993:SF1">
    <property type="entry name" value="MAOC-LIKE DEHYDRATASE DOMAIN-CONTAINING PROTEIN"/>
    <property type="match status" value="1"/>
</dbReference>
<feature type="domain" description="MaoC-like" evidence="1">
    <location>
        <begin position="15"/>
        <end position="116"/>
    </location>
</feature>
<dbReference type="Pfam" id="PF01575">
    <property type="entry name" value="MaoC_dehydratas"/>
    <property type="match status" value="1"/>
</dbReference>
<gene>
    <name evidence="2" type="ORF">SAMN02745126_03947</name>
</gene>
<organism evidence="2 3">
    <name type="scientific">Enhydrobacter aerosaccus</name>
    <dbReference type="NCBI Taxonomy" id="225324"/>
    <lineage>
        <taxon>Bacteria</taxon>
        <taxon>Pseudomonadati</taxon>
        <taxon>Pseudomonadota</taxon>
        <taxon>Alphaproteobacteria</taxon>
        <taxon>Hyphomicrobiales</taxon>
        <taxon>Enhydrobacter</taxon>
    </lineage>
</organism>
<sequence>MAKREFAHPNEMHKYVGQEIGVSDWVEVTQDRINRFADATGDHQWIHVDVERAKKEMPGGKTIAHGFLTLSLIPMLNHQISHINNVRNGINYGCNKVRFTSPVPAGSRVRARAKLLAADPMAGGGVRLTNQMTIEIEGQERPACVAETMSIVYGL</sequence>
<dbReference type="AlphaFoldDB" id="A0A1T4RMW0"/>
<name>A0A1T4RMW0_9HYPH</name>
<accession>A0A1T4RMW0</accession>
<dbReference type="InterPro" id="IPR039375">
    <property type="entry name" value="NodN-like"/>
</dbReference>
<dbReference type="SUPFAM" id="SSF54637">
    <property type="entry name" value="Thioesterase/thiol ester dehydrase-isomerase"/>
    <property type="match status" value="1"/>
</dbReference>
<evidence type="ECO:0000313" key="2">
    <source>
        <dbReference type="EMBL" id="SKA17078.1"/>
    </source>
</evidence>
<dbReference type="InterPro" id="IPR029069">
    <property type="entry name" value="HotDog_dom_sf"/>
</dbReference>
<dbReference type="Gene3D" id="3.10.129.10">
    <property type="entry name" value="Hotdog Thioesterase"/>
    <property type="match status" value="1"/>
</dbReference>
<dbReference type="OrthoDB" id="9801735at2"/>
<dbReference type="STRING" id="225324.SAMN02745126_03947"/>
<evidence type="ECO:0000259" key="1">
    <source>
        <dbReference type="Pfam" id="PF01575"/>
    </source>
</evidence>
<keyword evidence="3" id="KW-1185">Reference proteome</keyword>
<dbReference type="EMBL" id="FUWJ01000005">
    <property type="protein sequence ID" value="SKA17078.1"/>
    <property type="molecule type" value="Genomic_DNA"/>
</dbReference>
<protein>
    <submittedName>
        <fullName evidence="2">Acyl dehydratase</fullName>
    </submittedName>
</protein>
<reference evidence="3" key="1">
    <citation type="submission" date="2017-02" db="EMBL/GenBank/DDBJ databases">
        <authorList>
            <person name="Varghese N."/>
            <person name="Submissions S."/>
        </authorList>
    </citation>
    <scope>NUCLEOTIDE SEQUENCE [LARGE SCALE GENOMIC DNA]</scope>
    <source>
        <strain evidence="3">ATCC 27094</strain>
    </source>
</reference>
<dbReference type="RefSeq" id="WP_085935619.1">
    <property type="nucleotide sequence ID" value="NZ_FUWJ01000005.1"/>
</dbReference>
<proteinExistence type="predicted"/>
<dbReference type="PANTHER" id="PTHR42993">
    <property type="entry name" value="MAOC-LIKE DEHYDRATASE DOMAIN-CONTAINING PROTEIN"/>
    <property type="match status" value="1"/>
</dbReference>
<evidence type="ECO:0000313" key="3">
    <source>
        <dbReference type="Proteomes" id="UP000190092"/>
    </source>
</evidence>